<dbReference type="EMBL" id="CP042305">
    <property type="protein sequence ID" value="QDZ15949.1"/>
    <property type="molecule type" value="Genomic_DNA"/>
</dbReference>
<dbReference type="KEGG" id="huw:FPZ11_15270"/>
<protein>
    <submittedName>
        <fullName evidence="1">Uncharacterized protein</fullName>
    </submittedName>
</protein>
<accession>A0A5B8M705</accession>
<sequence length="100" mass="10984">MKAELVNLVTKDGAHTVVLLSTDLQVLTSAEKVRALEIALWMVDEGWTVMTATDSPLAEVVRQSARALDGSYIELKDEPGMQVIPTRHRMPPWSRLAGGI</sequence>
<reference evidence="1 2" key="1">
    <citation type="submission" date="2019-07" db="EMBL/GenBank/DDBJ databases">
        <title>Full genome sequence of Humibacter sp. WJ7-1.</title>
        <authorList>
            <person name="Im W.-T."/>
        </authorList>
    </citation>
    <scope>NUCLEOTIDE SEQUENCE [LARGE SCALE GENOMIC DNA]</scope>
    <source>
        <strain evidence="1 2">WJ7-1</strain>
    </source>
</reference>
<organism evidence="1 2">
    <name type="scientific">Humibacter ginsenosidimutans</name>
    <dbReference type="NCBI Taxonomy" id="2599293"/>
    <lineage>
        <taxon>Bacteria</taxon>
        <taxon>Bacillati</taxon>
        <taxon>Actinomycetota</taxon>
        <taxon>Actinomycetes</taxon>
        <taxon>Micrococcales</taxon>
        <taxon>Microbacteriaceae</taxon>
        <taxon>Humibacter</taxon>
    </lineage>
</organism>
<dbReference type="Proteomes" id="UP000320216">
    <property type="component" value="Chromosome"/>
</dbReference>
<dbReference type="AlphaFoldDB" id="A0A5B8M705"/>
<dbReference type="OrthoDB" id="9786503at2"/>
<name>A0A5B8M705_9MICO</name>
<keyword evidence="2" id="KW-1185">Reference proteome</keyword>
<evidence type="ECO:0000313" key="2">
    <source>
        <dbReference type="Proteomes" id="UP000320216"/>
    </source>
</evidence>
<proteinExistence type="predicted"/>
<gene>
    <name evidence="1" type="ORF">FPZ11_15270</name>
</gene>
<evidence type="ECO:0000313" key="1">
    <source>
        <dbReference type="EMBL" id="QDZ15949.1"/>
    </source>
</evidence>
<dbReference type="RefSeq" id="WP_022900141.1">
    <property type="nucleotide sequence ID" value="NZ_CP042305.1"/>
</dbReference>